<dbReference type="SUPFAM" id="SSF51445">
    <property type="entry name" value="(Trans)glycosidases"/>
    <property type="match status" value="1"/>
</dbReference>
<dbReference type="InterPro" id="IPR017853">
    <property type="entry name" value="GH"/>
</dbReference>
<evidence type="ECO:0000259" key="5">
    <source>
        <dbReference type="PROSITE" id="PS51760"/>
    </source>
</evidence>
<evidence type="ECO:0000256" key="1">
    <source>
        <dbReference type="ARBA" id="ARBA00007495"/>
    </source>
</evidence>
<dbReference type="Proteomes" id="UP001457282">
    <property type="component" value="Unassembled WGS sequence"/>
</dbReference>
<evidence type="ECO:0000313" key="7">
    <source>
        <dbReference type="Proteomes" id="UP001457282"/>
    </source>
</evidence>
<dbReference type="PROSITE" id="PS51760">
    <property type="entry name" value="GH10_2"/>
    <property type="match status" value="1"/>
</dbReference>
<dbReference type="EMBL" id="JBEDUW010000002">
    <property type="protein sequence ID" value="KAK9941866.1"/>
    <property type="molecule type" value="Genomic_DNA"/>
</dbReference>
<name>A0AAW1XY21_RUBAR</name>
<sequence>MKWYSTEPSEGRQDYSVPDAMVRFARQHNNIAVRGHNVFWDDPHYQLGWVNSLPKKQLSIDAFWRENNIVKRYNGQLIAWDVVNENVHFNFFESRLGAQASGITYNWALKVDGATPLFLNDFNTIEDSRDWKSSPKPYINRLRRIQRFGDNFIGRFGIGLESHFITPNIPYIRASIDYLTTAKVPIWITELDYLDFNFSIYSKI</sequence>
<evidence type="ECO:0000256" key="2">
    <source>
        <dbReference type="ARBA" id="ARBA00022801"/>
    </source>
</evidence>
<dbReference type="Gene3D" id="3.20.20.80">
    <property type="entry name" value="Glycosidases"/>
    <property type="match status" value="1"/>
</dbReference>
<evidence type="ECO:0000256" key="4">
    <source>
        <dbReference type="ARBA" id="ARBA00023326"/>
    </source>
</evidence>
<dbReference type="Pfam" id="PF00331">
    <property type="entry name" value="Glyco_hydro_10"/>
    <property type="match status" value="1"/>
</dbReference>
<dbReference type="AlphaFoldDB" id="A0AAW1XY21"/>
<reference evidence="6 7" key="1">
    <citation type="journal article" date="2023" name="G3 (Bethesda)">
        <title>A chromosome-length genome assembly and annotation of blackberry (Rubus argutus, cv. 'Hillquist').</title>
        <authorList>
            <person name="Bruna T."/>
            <person name="Aryal R."/>
            <person name="Dudchenko O."/>
            <person name="Sargent D.J."/>
            <person name="Mead D."/>
            <person name="Buti M."/>
            <person name="Cavallini A."/>
            <person name="Hytonen T."/>
            <person name="Andres J."/>
            <person name="Pham M."/>
            <person name="Weisz D."/>
            <person name="Mascagni F."/>
            <person name="Usai G."/>
            <person name="Natali L."/>
            <person name="Bassil N."/>
            <person name="Fernandez G.E."/>
            <person name="Lomsadze A."/>
            <person name="Armour M."/>
            <person name="Olukolu B."/>
            <person name="Poorten T."/>
            <person name="Britton C."/>
            <person name="Davik J."/>
            <person name="Ashrafi H."/>
            <person name="Aiden E.L."/>
            <person name="Borodovsky M."/>
            <person name="Worthington M."/>
        </authorList>
    </citation>
    <scope>NUCLEOTIDE SEQUENCE [LARGE SCALE GENOMIC DNA]</scope>
    <source>
        <strain evidence="6">PI 553951</strain>
    </source>
</reference>
<evidence type="ECO:0000256" key="3">
    <source>
        <dbReference type="ARBA" id="ARBA00023277"/>
    </source>
</evidence>
<dbReference type="InterPro" id="IPR001000">
    <property type="entry name" value="GH10_dom"/>
</dbReference>
<keyword evidence="4" id="KW-0624">Polysaccharide degradation</keyword>
<dbReference type="PANTHER" id="PTHR31490">
    <property type="entry name" value="GLYCOSYL HYDROLASE"/>
    <property type="match status" value="1"/>
</dbReference>
<evidence type="ECO:0000313" key="6">
    <source>
        <dbReference type="EMBL" id="KAK9941866.1"/>
    </source>
</evidence>
<dbReference type="GO" id="GO:0000272">
    <property type="term" value="P:polysaccharide catabolic process"/>
    <property type="evidence" value="ECO:0007669"/>
    <property type="project" value="UniProtKB-KW"/>
</dbReference>
<proteinExistence type="inferred from homology"/>
<protein>
    <recommendedName>
        <fullName evidence="5">GH10 domain-containing protein</fullName>
    </recommendedName>
</protein>
<dbReference type="SMART" id="SM00633">
    <property type="entry name" value="Glyco_10"/>
    <property type="match status" value="1"/>
</dbReference>
<feature type="domain" description="GH10" evidence="5">
    <location>
        <begin position="1"/>
        <end position="204"/>
    </location>
</feature>
<accession>A0AAW1XY21</accession>
<keyword evidence="2" id="KW-0378">Hydrolase</keyword>
<keyword evidence="3" id="KW-0119">Carbohydrate metabolism</keyword>
<organism evidence="6 7">
    <name type="scientific">Rubus argutus</name>
    <name type="common">Southern blackberry</name>
    <dbReference type="NCBI Taxonomy" id="59490"/>
    <lineage>
        <taxon>Eukaryota</taxon>
        <taxon>Viridiplantae</taxon>
        <taxon>Streptophyta</taxon>
        <taxon>Embryophyta</taxon>
        <taxon>Tracheophyta</taxon>
        <taxon>Spermatophyta</taxon>
        <taxon>Magnoliopsida</taxon>
        <taxon>eudicotyledons</taxon>
        <taxon>Gunneridae</taxon>
        <taxon>Pentapetalae</taxon>
        <taxon>rosids</taxon>
        <taxon>fabids</taxon>
        <taxon>Rosales</taxon>
        <taxon>Rosaceae</taxon>
        <taxon>Rosoideae</taxon>
        <taxon>Rosoideae incertae sedis</taxon>
        <taxon>Rubus</taxon>
    </lineage>
</organism>
<dbReference type="GO" id="GO:0031176">
    <property type="term" value="F:endo-1,4-beta-xylanase activity"/>
    <property type="evidence" value="ECO:0007669"/>
    <property type="project" value="UniProtKB-ARBA"/>
</dbReference>
<gene>
    <name evidence="6" type="ORF">M0R45_007559</name>
</gene>
<comment type="caution">
    <text evidence="6">The sequence shown here is derived from an EMBL/GenBank/DDBJ whole genome shotgun (WGS) entry which is preliminary data.</text>
</comment>
<dbReference type="PANTHER" id="PTHR31490:SF2">
    <property type="entry name" value="GLYCOSYL HYDROLASE FAMILY 10 PROTEIN"/>
    <property type="match status" value="1"/>
</dbReference>
<comment type="similarity">
    <text evidence="1">Belongs to the glycosyl hydrolase 10 (cellulase F) family.</text>
</comment>
<dbReference type="InterPro" id="IPR044846">
    <property type="entry name" value="GH10"/>
</dbReference>
<keyword evidence="7" id="KW-1185">Reference proteome</keyword>